<accession>A0A8W8KVT1</accession>
<sequence length="627" mass="68856">MGKDFILGFMEASNAHTGDSSRIPLKLFITTSSLGTVSVSISAPFAKDTYPGENITVTKGVVRQVKLPKSLRVLGTKRSHKAVHINSSDEIVVFGVNGADFSTDGFLGIPVDVLGAQYFVPSFYSNSQRFYKSAIVIVGTKDRTSLQIKIKSTNGGIIILENKRYGNNDWLNTTISRFEVLQLQCRSDLTGTFVQSSQKISVFGGSTVTNIGTGTSRDHIEEQIPPVNVWGKRFAMSPVPHTNPNVIRVLASEDDTMITINNHGIHTLQSGQFYETKVSSADFISSNKPVLTVQYVPSAYDGQNGDPAMTLVPPIEQSNVFYSFLTPKSSQNENFENTFNFLMEGLSYKGLVLDDKLLRREDFFSVAQINNISTGYIKIPHGSHTLRHSSGTLPFGGILYGGAKYESYAFPVGQRFTPINQECQPQPVVVGDGLDNDCDGRVDEEICNDNKDNDGDGKENEDCVTELRTTTIATTKLTTTSTSSTARPATQTTPTILSTRTTTTKQPTTEKGTTKIATTKLITTSTSSIGRPTTSTTQTTTTKQPTTGREMSMDERRPQWFTLTEIGIISGVSIVVLGAIGMCCKKCWGLLKDRDDDDDEDEKRYRRKRRSTTKLPIGAPSIRPMYM</sequence>
<reference evidence="4" key="1">
    <citation type="submission" date="2022-08" db="UniProtKB">
        <authorList>
            <consortium name="EnsemblMetazoa"/>
        </authorList>
    </citation>
    <scope>IDENTIFICATION</scope>
    <source>
        <strain evidence="4">05x7-T-G4-1.051#20</strain>
    </source>
</reference>
<protein>
    <recommendedName>
        <fullName evidence="3">IgGFc-binding protein N-terminal domain-containing protein</fullName>
    </recommendedName>
</protein>
<evidence type="ECO:0000313" key="5">
    <source>
        <dbReference type="Proteomes" id="UP000005408"/>
    </source>
</evidence>
<feature type="region of interest" description="Disordered" evidence="1">
    <location>
        <begin position="526"/>
        <end position="554"/>
    </location>
</feature>
<dbReference type="AlphaFoldDB" id="A0A8W8KVT1"/>
<evidence type="ECO:0000256" key="1">
    <source>
        <dbReference type="SAM" id="MobiDB-lite"/>
    </source>
</evidence>
<dbReference type="EnsemblMetazoa" id="G25249.1">
    <property type="protein sequence ID" value="G25249.1:cds"/>
    <property type="gene ID" value="G25249"/>
</dbReference>
<evidence type="ECO:0000313" key="4">
    <source>
        <dbReference type="EnsemblMetazoa" id="G25249.1:cds"/>
    </source>
</evidence>
<evidence type="ECO:0000256" key="2">
    <source>
        <dbReference type="SAM" id="Phobius"/>
    </source>
</evidence>
<keyword evidence="2" id="KW-0812">Transmembrane</keyword>
<dbReference type="Pfam" id="PF17517">
    <property type="entry name" value="IgGFc_binding"/>
    <property type="match status" value="1"/>
</dbReference>
<keyword evidence="2" id="KW-1133">Transmembrane helix</keyword>
<feature type="domain" description="IgGFc-binding protein N-terminal" evidence="3">
    <location>
        <begin position="104"/>
        <end position="401"/>
    </location>
</feature>
<dbReference type="InterPro" id="IPR035234">
    <property type="entry name" value="IgGFc-bd_N"/>
</dbReference>
<name>A0A8W8KVT1_MAGGI</name>
<keyword evidence="5" id="KW-1185">Reference proteome</keyword>
<proteinExistence type="predicted"/>
<organism evidence="4 5">
    <name type="scientific">Magallana gigas</name>
    <name type="common">Pacific oyster</name>
    <name type="synonym">Crassostrea gigas</name>
    <dbReference type="NCBI Taxonomy" id="29159"/>
    <lineage>
        <taxon>Eukaryota</taxon>
        <taxon>Metazoa</taxon>
        <taxon>Spiralia</taxon>
        <taxon>Lophotrochozoa</taxon>
        <taxon>Mollusca</taxon>
        <taxon>Bivalvia</taxon>
        <taxon>Autobranchia</taxon>
        <taxon>Pteriomorphia</taxon>
        <taxon>Ostreida</taxon>
        <taxon>Ostreoidea</taxon>
        <taxon>Ostreidae</taxon>
        <taxon>Magallana</taxon>
    </lineage>
</organism>
<dbReference type="PANTHER" id="PTHR46534">
    <property type="entry name" value="IGGFC_BINDING DOMAIN-CONTAINING PROTEIN"/>
    <property type="match status" value="1"/>
</dbReference>
<feature type="compositionally biased region" description="Low complexity" evidence="1">
    <location>
        <begin position="526"/>
        <end position="547"/>
    </location>
</feature>
<feature type="transmembrane region" description="Helical" evidence="2">
    <location>
        <begin position="560"/>
        <end position="584"/>
    </location>
</feature>
<evidence type="ECO:0000259" key="3">
    <source>
        <dbReference type="Pfam" id="PF17517"/>
    </source>
</evidence>
<dbReference type="Proteomes" id="UP000005408">
    <property type="component" value="Unassembled WGS sequence"/>
</dbReference>
<keyword evidence="2" id="KW-0472">Membrane</keyword>
<dbReference type="PANTHER" id="PTHR46534:SF1">
    <property type="entry name" value="IGGFC-BINDING PROTEIN N-TERMINAL DOMAIN-CONTAINING PROTEIN"/>
    <property type="match status" value="1"/>
</dbReference>
<feature type="region of interest" description="Disordered" evidence="1">
    <location>
        <begin position="595"/>
        <end position="627"/>
    </location>
</feature>